<accession>A0AAE3GL52</accession>
<proteinExistence type="predicted"/>
<comment type="caution">
    <text evidence="1">The sequence shown here is derived from an EMBL/GenBank/DDBJ whole genome shotgun (WGS) entry which is preliminary data.</text>
</comment>
<evidence type="ECO:0000313" key="1">
    <source>
        <dbReference type="EMBL" id="MCP2169638.1"/>
    </source>
</evidence>
<gene>
    <name evidence="1" type="ORF">LX83_006524</name>
</gene>
<keyword evidence="2" id="KW-1185">Reference proteome</keyword>
<evidence type="ECO:0000313" key="2">
    <source>
        <dbReference type="Proteomes" id="UP001206128"/>
    </source>
</evidence>
<name>A0AAE3GL52_9PSEU</name>
<dbReference type="EMBL" id="JAMTCK010000019">
    <property type="protein sequence ID" value="MCP2169638.1"/>
    <property type="molecule type" value="Genomic_DNA"/>
</dbReference>
<reference evidence="1" key="1">
    <citation type="submission" date="2022-06" db="EMBL/GenBank/DDBJ databases">
        <title>Genomic Encyclopedia of Archaeal and Bacterial Type Strains, Phase II (KMG-II): from individual species to whole genera.</title>
        <authorList>
            <person name="Goeker M."/>
        </authorList>
    </citation>
    <scope>NUCLEOTIDE SEQUENCE</scope>
    <source>
        <strain evidence="1">DSM 43935</strain>
    </source>
</reference>
<sequence>MRGRGQLQHLDDGVAQQGGPAVGLVAVADHGERAAEQVGRAGLGHAAAADRLLQLRADVFDLANQGRPLLRALNRLGAPTRYCTGSHDEWRPRLTELLAESRPGCDAQLLAHALLAGVRIDLLDHPTEHSGLGVARARQGVLTPTRAVLTGEPAPAPAPAE</sequence>
<protein>
    <submittedName>
        <fullName evidence="1">Uncharacterized protein</fullName>
    </submittedName>
</protein>
<organism evidence="1 2">
    <name type="scientific">Goodfellowiella coeruleoviolacea</name>
    <dbReference type="NCBI Taxonomy" id="334858"/>
    <lineage>
        <taxon>Bacteria</taxon>
        <taxon>Bacillati</taxon>
        <taxon>Actinomycetota</taxon>
        <taxon>Actinomycetes</taxon>
        <taxon>Pseudonocardiales</taxon>
        <taxon>Pseudonocardiaceae</taxon>
        <taxon>Goodfellowiella</taxon>
    </lineage>
</organism>
<dbReference type="Proteomes" id="UP001206128">
    <property type="component" value="Unassembled WGS sequence"/>
</dbReference>
<dbReference type="Gene3D" id="1.10.357.10">
    <property type="entry name" value="Tetracycline Repressor, domain 2"/>
    <property type="match status" value="1"/>
</dbReference>
<dbReference type="AlphaFoldDB" id="A0AAE3GL52"/>